<sequence length="327" mass="33965">MPRLTPLALPAYVVAVTHLGGRAAFALGDGSVHLGHAADDVRAVQVHDGGILAAVAAPDGKSLITAGDDGRVMATDAEGATQLLFEKKGKWIDQLACGPQGAVAFASGRMAWVRLADGQVVEFPHEKAVGGVAFLPKGLRLATATVDKAILHWVTAKGAPAELGWKGAHTGITVSPDGRFLVTTMQEMALHGWRIEDGKHMRMTGYPAKVKSVSWSPKGRWLATAGANAAILWPFSAKDGPMGKPPLQLGPYPKLATQVACHPTEEVVAIGYQDGMVLAVRFGDQAEVAMRHPSGEPVSALAWSPDGMTLAIGTESGAAGLVDIGAA</sequence>
<proteinExistence type="predicted"/>
<dbReference type="Pfam" id="PF12894">
    <property type="entry name" value="ANAPC4_WD40"/>
    <property type="match status" value="1"/>
</dbReference>
<gene>
    <name evidence="2" type="ORF">ABB55_08700</name>
</gene>
<dbReference type="EMBL" id="LJYW01000001">
    <property type="protein sequence ID" value="KPL52299.1"/>
    <property type="molecule type" value="Genomic_DNA"/>
</dbReference>
<dbReference type="PANTHER" id="PTHR19879:SF9">
    <property type="entry name" value="TRANSCRIPTION INITIATION FACTOR TFIID SUBUNIT 5"/>
    <property type="match status" value="1"/>
</dbReference>
<dbReference type="STRING" id="665126.ABB55_08700"/>
<comment type="caution">
    <text evidence="2">The sequence shown here is derived from an EMBL/GenBank/DDBJ whole genome shotgun (WGS) entry which is preliminary data.</text>
</comment>
<dbReference type="SUPFAM" id="SSF50998">
    <property type="entry name" value="Quinoprotein alcohol dehydrogenase-like"/>
    <property type="match status" value="1"/>
</dbReference>
<evidence type="ECO:0000313" key="2">
    <source>
        <dbReference type="EMBL" id="KPL52299.1"/>
    </source>
</evidence>
<keyword evidence="3" id="KW-1185">Reference proteome</keyword>
<dbReference type="InterPro" id="IPR011047">
    <property type="entry name" value="Quinoprotein_ADH-like_sf"/>
</dbReference>
<accession>A0A0P6VM16</accession>
<name>A0A0P6VM16_9HYPH</name>
<dbReference type="InterPro" id="IPR024977">
    <property type="entry name" value="Apc4-like_WD40_dom"/>
</dbReference>
<evidence type="ECO:0000259" key="1">
    <source>
        <dbReference type="Pfam" id="PF12894"/>
    </source>
</evidence>
<dbReference type="RefSeq" id="WP_054358462.1">
    <property type="nucleotide sequence ID" value="NZ_JAPCYQ010000001.1"/>
</dbReference>
<reference evidence="2 3" key="2">
    <citation type="submission" date="2015-10" db="EMBL/GenBank/DDBJ databases">
        <title>Draft Genome Sequence of Prosthecomicrobium hirschii ATCC 27832.</title>
        <authorList>
            <person name="Daniel J."/>
            <person name="Givan S.A."/>
            <person name="Brun Y.V."/>
            <person name="Brown P.J."/>
        </authorList>
    </citation>
    <scope>NUCLEOTIDE SEQUENCE [LARGE SCALE GENOMIC DNA]</scope>
    <source>
        <strain evidence="2 3">16</strain>
    </source>
</reference>
<dbReference type="Gene3D" id="2.130.10.10">
    <property type="entry name" value="YVTN repeat-like/Quinoprotein amine dehydrogenase"/>
    <property type="match status" value="2"/>
</dbReference>
<dbReference type="AlphaFoldDB" id="A0A0P6VM16"/>
<evidence type="ECO:0000313" key="3">
    <source>
        <dbReference type="Proteomes" id="UP000048984"/>
    </source>
</evidence>
<reference evidence="2 3" key="1">
    <citation type="submission" date="2015-09" db="EMBL/GenBank/DDBJ databases">
        <authorList>
            <person name="Jackson K.R."/>
            <person name="Lunt B.L."/>
            <person name="Fisher J.N.B."/>
            <person name="Gardner A.V."/>
            <person name="Bailey M.E."/>
            <person name="Deus L.M."/>
            <person name="Earl A.S."/>
            <person name="Gibby P.D."/>
            <person name="Hartmann K.A."/>
            <person name="Liu J.E."/>
            <person name="Manci A.M."/>
            <person name="Nielsen D.A."/>
            <person name="Solomon M.B."/>
            <person name="Breakwell D.P."/>
            <person name="Burnett S.H."/>
            <person name="Grose J.H."/>
        </authorList>
    </citation>
    <scope>NUCLEOTIDE SEQUENCE [LARGE SCALE GENOMIC DNA]</scope>
    <source>
        <strain evidence="2 3">16</strain>
    </source>
</reference>
<organism evidence="2 3">
    <name type="scientific">Prosthecodimorpha hirschii</name>
    <dbReference type="NCBI Taxonomy" id="665126"/>
    <lineage>
        <taxon>Bacteria</taxon>
        <taxon>Pseudomonadati</taxon>
        <taxon>Pseudomonadota</taxon>
        <taxon>Alphaproteobacteria</taxon>
        <taxon>Hyphomicrobiales</taxon>
        <taxon>Ancalomicrobiaceae</taxon>
        <taxon>Prosthecodimorpha</taxon>
    </lineage>
</organism>
<dbReference type="Pfam" id="PF00400">
    <property type="entry name" value="WD40"/>
    <property type="match status" value="2"/>
</dbReference>
<dbReference type="InterPro" id="IPR015943">
    <property type="entry name" value="WD40/YVTN_repeat-like_dom_sf"/>
</dbReference>
<dbReference type="PANTHER" id="PTHR19879">
    <property type="entry name" value="TRANSCRIPTION INITIATION FACTOR TFIID"/>
    <property type="match status" value="1"/>
</dbReference>
<dbReference type="Proteomes" id="UP000048984">
    <property type="component" value="Unassembled WGS sequence"/>
</dbReference>
<dbReference type="SMART" id="SM00320">
    <property type="entry name" value="WD40"/>
    <property type="match status" value="6"/>
</dbReference>
<dbReference type="InterPro" id="IPR001680">
    <property type="entry name" value="WD40_rpt"/>
</dbReference>
<feature type="domain" description="Anaphase-promoting complex subunit 4-like WD40" evidence="1">
    <location>
        <begin position="263"/>
        <end position="324"/>
    </location>
</feature>
<protein>
    <recommendedName>
        <fullName evidence="1">Anaphase-promoting complex subunit 4-like WD40 domain-containing protein</fullName>
    </recommendedName>
</protein>